<dbReference type="PATRIC" id="fig|408015.6.peg.207"/>
<feature type="domain" description="AMP-dependent synthetase/ligase" evidence="2">
    <location>
        <begin position="24"/>
        <end position="355"/>
    </location>
</feature>
<keyword evidence="1 5" id="KW-0436">Ligase</keyword>
<proteinExistence type="predicted"/>
<evidence type="ECO:0000313" key="5">
    <source>
        <dbReference type="EMBL" id="AKG41573.1"/>
    </source>
</evidence>
<dbReference type="PANTHER" id="PTHR43352">
    <property type="entry name" value="ACETYL-COA SYNTHETASE"/>
    <property type="match status" value="1"/>
</dbReference>
<reference evidence="6" key="2">
    <citation type="submission" date="2015-02" db="EMBL/GenBank/DDBJ databases">
        <title>Complete genome sequence of a mangrove-derived Streptomyces xiamenensis.</title>
        <authorList>
            <person name="Xu J."/>
        </authorList>
    </citation>
    <scope>NUCLEOTIDE SEQUENCE [LARGE SCALE GENOMIC DNA]</scope>
    <source>
        <strain evidence="6">MCCC 1A01550</strain>
    </source>
</reference>
<evidence type="ECO:0000259" key="3">
    <source>
        <dbReference type="Pfam" id="PF13193"/>
    </source>
</evidence>
<dbReference type="SMR" id="U5PZ47"/>
<dbReference type="STRING" id="408015.SXIM_01890"/>
<dbReference type="InterPro" id="IPR000873">
    <property type="entry name" value="AMP-dep_synth/lig_dom"/>
</dbReference>
<evidence type="ECO:0000256" key="1">
    <source>
        <dbReference type="ARBA" id="ARBA00022598"/>
    </source>
</evidence>
<evidence type="ECO:0000313" key="4">
    <source>
        <dbReference type="EMBL" id="AGY49247.1"/>
    </source>
</evidence>
<dbReference type="Gene3D" id="3.40.50.12780">
    <property type="entry name" value="N-terminal domain of ligase-like"/>
    <property type="match status" value="1"/>
</dbReference>
<keyword evidence="6" id="KW-1185">Reference proteome</keyword>
<gene>
    <name evidence="5" type="primary">ximA</name>
    <name evidence="5" type="ORF">SXIM_01890</name>
</gene>
<evidence type="ECO:0000259" key="2">
    <source>
        <dbReference type="Pfam" id="PF00501"/>
    </source>
</evidence>
<dbReference type="SUPFAM" id="SSF56801">
    <property type="entry name" value="Acetyl-CoA synthetase-like"/>
    <property type="match status" value="1"/>
</dbReference>
<dbReference type="Gene3D" id="3.30.300.30">
    <property type="match status" value="1"/>
</dbReference>
<reference evidence="5" key="3">
    <citation type="submission" date="2019-08" db="EMBL/GenBank/DDBJ databases">
        <title>Complete genome sequence of a mangrove-derived Streptomyces xiamenensis.</title>
        <authorList>
            <person name="Xu J."/>
        </authorList>
    </citation>
    <scope>NUCLEOTIDE SEQUENCE</scope>
    <source>
        <strain evidence="5">318</strain>
    </source>
</reference>
<dbReference type="EMBL" id="KF313919">
    <property type="protein sequence ID" value="AGY49247.1"/>
    <property type="molecule type" value="Genomic_DNA"/>
</dbReference>
<dbReference type="InterPro" id="IPR045851">
    <property type="entry name" value="AMP-bd_C_sf"/>
</dbReference>
<protein>
    <submittedName>
        <fullName evidence="4 5">XimA</fullName>
    </submittedName>
</protein>
<sequence length="520" mass="55525">MRQEHRVDIPENLTRRWAEHAREKGWSERTAFHADGRAWTFAEVFDGAARVAAGYRSHGLRTGDRVLLALPDSVEMVWCLLGAWQAGLVAVPVNVQMSRMDLTRDVVTAEPALVVVDPETAGWLGDSGPAPTTEVVPLVAAEPEEAFATGGNAAALAVFTSGTTGAPKLCFFRHRDLGAPRAPGLVSGPDTVGLSVSRMYFVGGLSASVFTTLETGQVAVLSRPRATPAAAVELMRRHNVTVLFAQPSFLARLLLEPGHAEVLGNVRQAFCAGEVFTARLREQLVPIMGPRLLNTYGTTEAGAVAVGPPAVYDVPSAVGPPLPGRPVRVVDADGHELPTGSMGELHIRVPIATRGVAHGSLGPDILTDVWWPTGDLASIDENGVVHAHGRLDDIEVIGGQNLVPSEVERLLESHPRVLEAAVSSVWRPAGDTSLRAYVVAAAAPGSSDEGPVRGDDALAAELVELARSTLSWYKVPQDVVWLDTLPRNGNGKLLRRVLRAQGDEFIQPHRHYPASNAPRT</sequence>
<dbReference type="InterPro" id="IPR042099">
    <property type="entry name" value="ANL_N_sf"/>
</dbReference>
<organism evidence="4">
    <name type="scientific">Streptomyces xiamenensis</name>
    <dbReference type="NCBI Taxonomy" id="408015"/>
    <lineage>
        <taxon>Bacteria</taxon>
        <taxon>Bacillati</taxon>
        <taxon>Actinomycetota</taxon>
        <taxon>Actinomycetes</taxon>
        <taxon>Kitasatosporales</taxon>
        <taxon>Streptomycetaceae</taxon>
        <taxon>Streptomyces</taxon>
    </lineage>
</organism>
<dbReference type="GO" id="GO:0044550">
    <property type="term" value="P:secondary metabolite biosynthetic process"/>
    <property type="evidence" value="ECO:0007669"/>
    <property type="project" value="TreeGrafter"/>
</dbReference>
<dbReference type="Proteomes" id="UP000034034">
    <property type="component" value="Chromosome"/>
</dbReference>
<reference evidence="4" key="1">
    <citation type="journal article" date="2014" name="PLoS ONE">
        <title>Characterization of the Xiamenmycin Biosynthesis Gene Cluster in Streptomyces xiamenensis 318.</title>
        <authorList>
            <person name="Yang Y."/>
            <person name="Fu L."/>
            <person name="Zhang J."/>
            <person name="Hu L."/>
            <person name="Xu M."/>
            <person name="Xu J."/>
        </authorList>
    </citation>
    <scope>NUCLEOTIDE SEQUENCE</scope>
    <source>
        <strain evidence="4">MCCC 1A01550</strain>
    </source>
</reference>
<dbReference type="AlphaFoldDB" id="U5PZ47"/>
<dbReference type="PANTHER" id="PTHR43352:SF1">
    <property type="entry name" value="ANTHRANILATE--COA LIGASE"/>
    <property type="match status" value="1"/>
</dbReference>
<dbReference type="Pfam" id="PF00501">
    <property type="entry name" value="AMP-binding"/>
    <property type="match status" value="1"/>
</dbReference>
<dbReference type="KEGG" id="sxi:SXIM_01890"/>
<dbReference type="HOGENOM" id="CLU_000022_59_10_11"/>
<dbReference type="InterPro" id="IPR025110">
    <property type="entry name" value="AMP-bd_C"/>
</dbReference>
<dbReference type="Pfam" id="PF13193">
    <property type="entry name" value="AMP-binding_C"/>
    <property type="match status" value="1"/>
</dbReference>
<feature type="domain" description="AMP-binding enzyme C-terminal" evidence="3">
    <location>
        <begin position="406"/>
        <end position="492"/>
    </location>
</feature>
<dbReference type="EMBL" id="CP009922">
    <property type="protein sequence ID" value="AKG41573.1"/>
    <property type="molecule type" value="Genomic_DNA"/>
</dbReference>
<accession>U5PZ47</accession>
<dbReference type="GO" id="GO:0016878">
    <property type="term" value="F:acid-thiol ligase activity"/>
    <property type="evidence" value="ECO:0007669"/>
    <property type="project" value="TreeGrafter"/>
</dbReference>
<evidence type="ECO:0000313" key="6">
    <source>
        <dbReference type="Proteomes" id="UP000034034"/>
    </source>
</evidence>
<name>U5PZ47_9ACTN</name>